<dbReference type="PROSITE" id="PS51221">
    <property type="entry name" value="TTL"/>
    <property type="match status" value="1"/>
</dbReference>
<feature type="compositionally biased region" description="Low complexity" evidence="1">
    <location>
        <begin position="410"/>
        <end position="441"/>
    </location>
</feature>
<protein>
    <submittedName>
        <fullName evidence="2">Tubulin-tyrosine ligase family protein</fullName>
    </submittedName>
</protein>
<dbReference type="PANTHER" id="PTHR46069">
    <property type="entry name" value="TUBULIN TYROSINE LIGASE"/>
    <property type="match status" value="1"/>
</dbReference>
<dbReference type="Gene3D" id="3.30.470.20">
    <property type="entry name" value="ATP-grasp fold, B domain"/>
    <property type="match status" value="1"/>
</dbReference>
<dbReference type="Proteomes" id="UP000009168">
    <property type="component" value="Unassembled WGS sequence"/>
</dbReference>
<dbReference type="InterPro" id="IPR004344">
    <property type="entry name" value="TTL/TTLL_fam"/>
</dbReference>
<gene>
    <name evidence="2" type="ORF">TTHERM_01341600</name>
</gene>
<feature type="compositionally biased region" description="Polar residues" evidence="1">
    <location>
        <begin position="349"/>
        <end position="361"/>
    </location>
</feature>
<dbReference type="InParanoid" id="Q24HQ5"/>
<keyword evidence="2" id="KW-0436">Ligase</keyword>
<feature type="compositionally biased region" description="Polar residues" evidence="1">
    <location>
        <begin position="498"/>
        <end position="513"/>
    </location>
</feature>
<feature type="region of interest" description="Disordered" evidence="1">
    <location>
        <begin position="591"/>
        <end position="612"/>
    </location>
</feature>
<evidence type="ECO:0000256" key="1">
    <source>
        <dbReference type="SAM" id="MobiDB-lite"/>
    </source>
</evidence>
<evidence type="ECO:0000313" key="2">
    <source>
        <dbReference type="EMBL" id="EAS07308.2"/>
    </source>
</evidence>
<feature type="region of interest" description="Disordered" evidence="1">
    <location>
        <begin position="410"/>
        <end position="453"/>
    </location>
</feature>
<proteinExistence type="predicted"/>
<evidence type="ECO:0000313" key="3">
    <source>
        <dbReference type="Proteomes" id="UP000009168"/>
    </source>
</evidence>
<dbReference type="PANTHER" id="PTHR46069:SF1">
    <property type="entry name" value="CHROMOSOME UNDETERMINED SCAFFOLD_125, WHOLE GENOME SHOTGUN SEQUENCE"/>
    <property type="match status" value="1"/>
</dbReference>
<dbReference type="Pfam" id="PF03133">
    <property type="entry name" value="TTL"/>
    <property type="match status" value="1"/>
</dbReference>
<dbReference type="GO" id="GO:0016874">
    <property type="term" value="F:ligase activity"/>
    <property type="evidence" value="ECO:0007669"/>
    <property type="project" value="UniProtKB-KW"/>
</dbReference>
<feature type="region of interest" description="Disordered" evidence="1">
    <location>
        <begin position="498"/>
        <end position="523"/>
    </location>
</feature>
<feature type="compositionally biased region" description="Polar residues" evidence="1">
    <location>
        <begin position="442"/>
        <end position="453"/>
    </location>
</feature>
<feature type="region of interest" description="Disordered" evidence="1">
    <location>
        <begin position="348"/>
        <end position="370"/>
    </location>
</feature>
<dbReference type="EMBL" id="GG662235">
    <property type="protein sequence ID" value="EAS07308.2"/>
    <property type="molecule type" value="Genomic_DNA"/>
</dbReference>
<organism evidence="2 3">
    <name type="scientific">Tetrahymena thermophila (strain SB210)</name>
    <dbReference type="NCBI Taxonomy" id="312017"/>
    <lineage>
        <taxon>Eukaryota</taxon>
        <taxon>Sar</taxon>
        <taxon>Alveolata</taxon>
        <taxon>Ciliophora</taxon>
        <taxon>Intramacronucleata</taxon>
        <taxon>Oligohymenophorea</taxon>
        <taxon>Hymenostomatida</taxon>
        <taxon>Tetrahymenina</taxon>
        <taxon>Tetrahymenidae</taxon>
        <taxon>Tetrahymena</taxon>
    </lineage>
</organism>
<feature type="compositionally biased region" description="Low complexity" evidence="1">
    <location>
        <begin position="593"/>
        <end position="612"/>
    </location>
</feature>
<keyword evidence="3" id="KW-1185">Reference proteome</keyword>
<dbReference type="RefSeq" id="XP_001027550.2">
    <property type="nucleotide sequence ID" value="XM_001027550.2"/>
</dbReference>
<dbReference type="eggNOG" id="KOG2157">
    <property type="taxonomic scope" value="Eukaryota"/>
</dbReference>
<dbReference type="AlphaFoldDB" id="Q24HQ5"/>
<dbReference type="KEGG" id="tet:TTHERM_01341600"/>
<feature type="compositionally biased region" description="Low complexity" evidence="1">
    <location>
        <begin position="514"/>
        <end position="523"/>
    </location>
</feature>
<name>Q24HQ5_TETTS</name>
<dbReference type="GeneID" id="7824932"/>
<reference evidence="3" key="1">
    <citation type="journal article" date="2006" name="PLoS Biol.">
        <title>Macronuclear genome sequence of the ciliate Tetrahymena thermophila, a model eukaryote.</title>
        <authorList>
            <person name="Eisen J.A."/>
            <person name="Coyne R.S."/>
            <person name="Wu M."/>
            <person name="Wu D."/>
            <person name="Thiagarajan M."/>
            <person name="Wortman J.R."/>
            <person name="Badger J.H."/>
            <person name="Ren Q."/>
            <person name="Amedeo P."/>
            <person name="Jones K.M."/>
            <person name="Tallon L.J."/>
            <person name="Delcher A.L."/>
            <person name="Salzberg S.L."/>
            <person name="Silva J.C."/>
            <person name="Haas B.J."/>
            <person name="Majoros W.H."/>
            <person name="Farzad M."/>
            <person name="Carlton J.M."/>
            <person name="Smith R.K. Jr."/>
            <person name="Garg J."/>
            <person name="Pearlman R.E."/>
            <person name="Karrer K.M."/>
            <person name="Sun L."/>
            <person name="Manning G."/>
            <person name="Elde N.C."/>
            <person name="Turkewitz A.P."/>
            <person name="Asai D.J."/>
            <person name="Wilkes D.E."/>
            <person name="Wang Y."/>
            <person name="Cai H."/>
            <person name="Collins K."/>
            <person name="Stewart B.A."/>
            <person name="Lee S.R."/>
            <person name="Wilamowska K."/>
            <person name="Weinberg Z."/>
            <person name="Ruzzo W.L."/>
            <person name="Wloga D."/>
            <person name="Gaertig J."/>
            <person name="Frankel J."/>
            <person name="Tsao C.-C."/>
            <person name="Gorovsky M.A."/>
            <person name="Keeling P.J."/>
            <person name="Waller R.F."/>
            <person name="Patron N.J."/>
            <person name="Cherry J.M."/>
            <person name="Stover N.A."/>
            <person name="Krieger C.J."/>
            <person name="del Toro C."/>
            <person name="Ryder H.F."/>
            <person name="Williamson S.C."/>
            <person name="Barbeau R.A."/>
            <person name="Hamilton E.P."/>
            <person name="Orias E."/>
        </authorList>
    </citation>
    <scope>NUCLEOTIDE SEQUENCE [LARGE SCALE GENOMIC DNA]</scope>
    <source>
        <strain evidence="3">SB210</strain>
    </source>
</reference>
<dbReference type="HOGENOM" id="CLU_276167_0_0_1"/>
<sequence>MKKDKFQDNFLNSEQNAFVDFQTFSYQGDQSEDMNQILAITQSQMKSKEGNTDLAQMEIPFTAQNNLDKTNQRQQFQLIQELKQTIEQGSSNTRNNSKYRDSLLKKQNSPNRQQLQVKFAQDQFRQNQNYSNNDSSTVNQQQQPKNQAYQFDEIQSQQYNYNQNTQTFNDQISQNIQNLPQRKFRQNNYFYQEPNDTQSIQAKSPIDSLRKRQLTGDFNQDSDFSISLKKGTSKLINSQNDTLSIIKSIKDLRSQFSSRQYERSESGPFFYDFLNNLCLLTKKILSPGDKINQVDCSFQGIENAIQYIEAQQNNLQTQNTDDGIQKVQVLQILSSEFTWLKEKKKELESQQNFQNESNTTPKRGLLNNEKKKILTEDAQLNVFTNKDRFGASERVDQVNISPFNHHQTKKFQFQNTQSQQHTQSSQYSQSMSSNSPSVSHQFSPSKLQQNQQSRFSISSMLQRQYSITTNQSTPKQMECSKIAHKHYFHKNTALQIQTEGLSPRLNPSTNPNKSSQRSSISSHKASSIISGQVLTNNSLNKFLIGLQQPDDFQIQLERKSNAICPLTKNFQQTKTSKIKQMNLLKTQSPLSAQSLSPYSKSPLSSSSSSKKKFFQPSKNIANQIKYKEVQPFVDPNNRPKEHLDKIEKKQAYGQQYRDFLDIINFSNGIIQPFKIKMHVPIYKIGLNTQNDPQLIAQVVQKRWWWKFSDGRDNGCDFQLLWTDEKDYNFFKNMKSVKEICNENIVIAGDKQSSYEDQGIIKQSHYYGNQECQIESQLQKFIRDRDAQHIKQYLIENEKSFEGPLNLLSHQNSQEGCFISQSYKNLIILKNPIIYQIINQLQENQEFISKKNLINNIKFYYNQKYDSCEKAFNIIPKSFIITKNSDQGKTEWRNQKLYETSARKSDSSQKTLSSCLWIIKQQGRNSWRNYKITNEYSVIDQFIENFQNQHKQSYFIIQQYIPDPLLLVGRKISLQFFLLVTCYNDYVKGYLYDEGIVNMSSQNYQAEEFNNIYIHNTNINTQQYSQNENEFSQNNKIMFSYFKDYVNDQKQKGNFSQIDTNIIMQKIKKICQTVILSAYCKADKLQKQFAFQTFSIDFLIDELGQVWLNDVEPAPQYSQFDGYSLQKLALSLIDQTFQIAVDPLFPPPHFPISYLDQIPQKIYSENKFQLIFDQILSNITLIQNIK</sequence>
<dbReference type="OrthoDB" id="202825at2759"/>
<accession>Q24HQ5</accession>
<dbReference type="STRING" id="312017.Q24HQ5"/>